<feature type="domain" description="4'-phosphopantetheinyl transferase N-terminal" evidence="15">
    <location>
        <begin position="2"/>
        <end position="59"/>
    </location>
</feature>
<comment type="function">
    <text evidence="1">Involved in the biosynthesis of the siderophore enterobactin (enterochelin), which is a macrocyclic trimeric lactone of N-(2,3-dihydroxybenzoyl)-serine. The serine trilactone serves as a scaffolding for the three catechol functionalities that provide hexadentate coordination for the tightly ligated iron(2+) atoms. Plays an essential role in the assembly of the enterobactin by catalyzing the transfer of the 4'-phosphopantetheine (Ppant) moiety from coenzyme A to the apo-domains of both EntB (ArCP domain) and EntF (PCP domain) to yield their holo-forms which make them competent for the activation of 2,3-dihydroxybenzoate (DHB) and L-serine, respectively.</text>
</comment>
<evidence type="ECO:0000256" key="9">
    <source>
        <dbReference type="ARBA" id="ARBA00031996"/>
    </source>
</evidence>
<feature type="domain" description="4'-phosphopantetheinyl transferase" evidence="14">
    <location>
        <begin position="66"/>
        <end position="156"/>
    </location>
</feature>
<protein>
    <recommendedName>
        <fullName evidence="5">Enterobactin synthase component D</fullName>
    </recommendedName>
    <alternativeName>
        <fullName evidence="8">4'-phosphopantetheinyl transferase EntD</fullName>
    </alternativeName>
    <alternativeName>
        <fullName evidence="9">Enterochelin synthase D</fullName>
    </alternativeName>
</protein>
<evidence type="ECO:0000256" key="6">
    <source>
        <dbReference type="ARBA" id="ARBA00022679"/>
    </source>
</evidence>
<dbReference type="EMBL" id="CP013929">
    <property type="protein sequence ID" value="AMJ80885.1"/>
    <property type="molecule type" value="Genomic_DNA"/>
</dbReference>
<dbReference type="GO" id="GO:0000287">
    <property type="term" value="F:magnesium ion binding"/>
    <property type="evidence" value="ECO:0007669"/>
    <property type="project" value="InterPro"/>
</dbReference>
<evidence type="ECO:0000313" key="17">
    <source>
        <dbReference type="Proteomes" id="UP000061468"/>
    </source>
</evidence>
<feature type="binding site" evidence="13">
    <location>
        <position position="70"/>
    </location>
    <ligand>
        <name>Mg(2+)</name>
        <dbReference type="ChEBI" id="CHEBI:18420"/>
    </ligand>
</feature>
<dbReference type="SUPFAM" id="SSF56214">
    <property type="entry name" value="4'-phosphopantetheinyl transferase"/>
    <property type="match status" value="1"/>
</dbReference>
<evidence type="ECO:0000256" key="12">
    <source>
        <dbReference type="PIRSR" id="PIRSR603542-1"/>
    </source>
</evidence>
<keyword evidence="16" id="KW-0614">Plasmid</keyword>
<geneLocation type="plasmid" evidence="16 17">
    <name>pAMEDUM8_300</name>
</geneLocation>
<dbReference type="PANTHER" id="PTHR38096">
    <property type="entry name" value="ENTEROBACTIN SYNTHASE COMPONENT D"/>
    <property type="match status" value="1"/>
</dbReference>
<dbReference type="Pfam" id="PF17837">
    <property type="entry name" value="4PPT_N"/>
    <property type="match status" value="1"/>
</dbReference>
<dbReference type="InterPro" id="IPR003542">
    <property type="entry name" value="Enbac_synth_compD-like"/>
</dbReference>
<dbReference type="InterPro" id="IPR041354">
    <property type="entry name" value="4PPT_N"/>
</dbReference>
<feature type="binding site" evidence="12">
    <location>
        <begin position="48"/>
        <end position="49"/>
    </location>
    <ligand>
        <name>CoA</name>
        <dbReference type="ChEBI" id="CHEBI:57287"/>
    </ligand>
</feature>
<evidence type="ECO:0000256" key="10">
    <source>
        <dbReference type="ARBA" id="ARBA00049176"/>
    </source>
</evidence>
<comment type="pathway">
    <text evidence="2">Siderophore biosynthesis; enterobactin biosynthesis.</text>
</comment>
<evidence type="ECO:0000256" key="3">
    <source>
        <dbReference type="ARBA" id="ARBA00008342"/>
    </source>
</evidence>
<feature type="binding site" evidence="12">
    <location>
        <position position="12"/>
    </location>
    <ligand>
        <name>CoA</name>
        <dbReference type="ChEBI" id="CHEBI:57287"/>
    </ligand>
</feature>
<comment type="catalytic activity">
    <reaction evidence="11">
        <text>apo-[peptidyl-carrier protein] + CoA = holo-[peptidyl-carrier protein] + adenosine 3',5'-bisphosphate + H(+)</text>
        <dbReference type="Rhea" id="RHEA:46228"/>
        <dbReference type="Rhea" id="RHEA-COMP:11479"/>
        <dbReference type="Rhea" id="RHEA-COMP:11480"/>
        <dbReference type="ChEBI" id="CHEBI:15378"/>
        <dbReference type="ChEBI" id="CHEBI:29999"/>
        <dbReference type="ChEBI" id="CHEBI:57287"/>
        <dbReference type="ChEBI" id="CHEBI:58343"/>
        <dbReference type="ChEBI" id="CHEBI:64479"/>
    </reaction>
</comment>
<comment type="cofactor">
    <cofactor evidence="13">
        <name>Mg(2+)</name>
        <dbReference type="ChEBI" id="CHEBI:18420"/>
    </cofactor>
</comment>
<dbReference type="GO" id="GO:0005886">
    <property type="term" value="C:plasma membrane"/>
    <property type="evidence" value="ECO:0007669"/>
    <property type="project" value="TreeGrafter"/>
</dbReference>
<evidence type="ECO:0000259" key="14">
    <source>
        <dbReference type="Pfam" id="PF01648"/>
    </source>
</evidence>
<dbReference type="PANTHER" id="PTHR38096:SF1">
    <property type="entry name" value="ENTEROBACTIN SYNTHASE COMPONENT D"/>
    <property type="match status" value="1"/>
</dbReference>
<comment type="catalytic activity">
    <reaction evidence="10">
        <text>apo-[aryl-carrier protein] + CoA = holo-[aryl-carrier protein] + adenosine 3',5'-bisphosphate + H(+)</text>
        <dbReference type="Rhea" id="RHEA:48404"/>
        <dbReference type="Rhea" id="RHEA-COMP:15903"/>
        <dbReference type="Rhea" id="RHEA-COMP:17557"/>
        <dbReference type="ChEBI" id="CHEBI:15378"/>
        <dbReference type="ChEBI" id="CHEBI:29999"/>
        <dbReference type="ChEBI" id="CHEBI:57287"/>
        <dbReference type="ChEBI" id="CHEBI:58343"/>
        <dbReference type="ChEBI" id="CHEBI:64479"/>
    </reaction>
</comment>
<dbReference type="GO" id="GO:0008897">
    <property type="term" value="F:holo-[acyl-carrier-protein] synthase activity"/>
    <property type="evidence" value="ECO:0007669"/>
    <property type="project" value="InterPro"/>
</dbReference>
<dbReference type="InterPro" id="IPR037143">
    <property type="entry name" value="4-PPantetheinyl_Trfase_dom_sf"/>
</dbReference>
<evidence type="ECO:0000256" key="5">
    <source>
        <dbReference type="ARBA" id="ARBA00019087"/>
    </source>
</evidence>
<dbReference type="PRINTS" id="PR01399">
    <property type="entry name" value="ENTSNTHTASED"/>
</dbReference>
<evidence type="ECO:0000256" key="8">
    <source>
        <dbReference type="ARBA" id="ARBA00029894"/>
    </source>
</evidence>
<accession>A0AAC8XNZ0</accession>
<feature type="binding site" evidence="12">
    <location>
        <position position="119"/>
    </location>
    <ligand>
        <name>CoA</name>
        <dbReference type="ChEBI" id="CHEBI:57287"/>
    </ligand>
</feature>
<organism evidence="16 17">
    <name type="scientific">Alteromonas mediterranea</name>
    <dbReference type="NCBI Taxonomy" id="314275"/>
    <lineage>
        <taxon>Bacteria</taxon>
        <taxon>Pseudomonadati</taxon>
        <taxon>Pseudomonadota</taxon>
        <taxon>Gammaproteobacteria</taxon>
        <taxon>Alteromonadales</taxon>
        <taxon>Alteromonadaceae</taxon>
        <taxon>Alteromonas/Salinimonas group</taxon>
        <taxon>Alteromonas</taxon>
    </lineage>
</organism>
<comment type="similarity">
    <text evidence="3">Belongs to the P-Pant transferase superfamily. EntD family.</text>
</comment>
<evidence type="ECO:0000313" key="16">
    <source>
        <dbReference type="EMBL" id="AMJ80885.1"/>
    </source>
</evidence>
<feature type="binding site" evidence="12">
    <location>
        <position position="4"/>
    </location>
    <ligand>
        <name>CoA</name>
        <dbReference type="ChEBI" id="CHEBI:57287"/>
    </ligand>
</feature>
<evidence type="ECO:0000256" key="7">
    <source>
        <dbReference type="ARBA" id="ARBA00023191"/>
    </source>
</evidence>
<feature type="binding site" evidence="12">
    <location>
        <position position="115"/>
    </location>
    <ligand>
        <name>CoA</name>
        <dbReference type="ChEBI" id="CHEBI:57287"/>
    </ligand>
</feature>
<evidence type="ECO:0000256" key="2">
    <source>
        <dbReference type="ARBA" id="ARBA00004993"/>
    </source>
</evidence>
<dbReference type="GO" id="GO:0009366">
    <property type="term" value="C:enterobactin synthetase complex"/>
    <property type="evidence" value="ECO:0007669"/>
    <property type="project" value="InterPro"/>
</dbReference>
<evidence type="ECO:0000256" key="1">
    <source>
        <dbReference type="ARBA" id="ARBA00003937"/>
    </source>
</evidence>
<dbReference type="Pfam" id="PF01648">
    <property type="entry name" value="ACPS"/>
    <property type="match status" value="1"/>
</dbReference>
<dbReference type="AlphaFoldDB" id="A0AAC8XNZ0"/>
<sequence length="183" mass="20271">MAKRKSEYVAGRYLAAIALQSLGSKDTFVPTGDDRSPVWPKLYAGSITHADGKAMCAVALRSKLNRVGLDLETVIEQAVASDIISSILVDSELDLVGPPSSINVDVFTIIFSAKESLFKCLYPEVKKYFDFKAARMIEVDFSTKTFQLELTETLTPFLRQGKKFEGLFDKNNNMVFTLIAEQG</sequence>
<name>A0AAC8XNZ0_9ALTE</name>
<evidence type="ECO:0000256" key="13">
    <source>
        <dbReference type="PIRSR" id="PIRSR603542-2"/>
    </source>
</evidence>
<keyword evidence="13" id="KW-0479">Metal-binding</keyword>
<proteinExistence type="inferred from homology"/>
<evidence type="ECO:0000259" key="15">
    <source>
        <dbReference type="Pfam" id="PF17837"/>
    </source>
</evidence>
<keyword evidence="7" id="KW-0259">Enterobactin biosynthesis</keyword>
<evidence type="ECO:0000256" key="4">
    <source>
        <dbReference type="ARBA" id="ARBA00011503"/>
    </source>
</evidence>
<dbReference type="InterPro" id="IPR008278">
    <property type="entry name" value="4-PPantetheinyl_Trfase_dom"/>
</dbReference>
<dbReference type="Proteomes" id="UP000061468">
    <property type="component" value="Plasmid pAMEDUM8_300"/>
</dbReference>
<keyword evidence="13" id="KW-0460">Magnesium</keyword>
<comment type="subunit">
    <text evidence="4">EntB, EntD, EntE, and EntF form a multienzyme complex called enterobactin synthase.</text>
</comment>
<feature type="binding site" evidence="12">
    <location>
        <position position="70"/>
    </location>
    <ligand>
        <name>CoA</name>
        <dbReference type="ChEBI" id="CHEBI:57287"/>
    </ligand>
</feature>
<evidence type="ECO:0000256" key="11">
    <source>
        <dbReference type="ARBA" id="ARBA00049191"/>
    </source>
</evidence>
<reference evidence="16 17" key="1">
    <citation type="submission" date="2015-12" db="EMBL/GenBank/DDBJ databases">
        <title>Intraspecies pangenome expansion in the marine bacterium Alteromonas.</title>
        <authorList>
            <person name="Lopez-Perez M."/>
            <person name="Rodriguez-Valera F."/>
        </authorList>
    </citation>
    <scope>NUCLEOTIDE SEQUENCE [LARGE SCALE GENOMIC DNA]</scope>
    <source>
        <strain evidence="16 17">UM8</strain>
        <plasmid evidence="16 17">pAMEDUM8_300</plasmid>
    </source>
</reference>
<keyword evidence="6" id="KW-0808">Transferase</keyword>
<feature type="binding site" evidence="13">
    <location>
        <position position="72"/>
    </location>
    <ligand>
        <name>Mg(2+)</name>
        <dbReference type="ChEBI" id="CHEBI:18420"/>
    </ligand>
</feature>
<gene>
    <name evidence="16" type="ORF">AV942_21135</name>
</gene>
<dbReference type="GO" id="GO:0009239">
    <property type="term" value="P:enterobactin biosynthetic process"/>
    <property type="evidence" value="ECO:0007669"/>
    <property type="project" value="UniProtKB-KW"/>
</dbReference>